<keyword evidence="2" id="KW-1185">Reference proteome</keyword>
<evidence type="ECO:0000313" key="2">
    <source>
        <dbReference type="Proteomes" id="UP000236284"/>
    </source>
</evidence>
<organism evidence="1 2">
    <name type="scientific">Cylindrospermopsis raciborskii C07</name>
    <dbReference type="NCBI Taxonomy" id="2014886"/>
    <lineage>
        <taxon>Bacteria</taxon>
        <taxon>Bacillati</taxon>
        <taxon>Cyanobacteriota</taxon>
        <taxon>Cyanophyceae</taxon>
        <taxon>Nostocales</taxon>
        <taxon>Aphanizomenonaceae</taxon>
        <taxon>Cylindrospermopsis</taxon>
    </lineage>
</organism>
<reference evidence="1 2" key="1">
    <citation type="submission" date="2017-06" db="EMBL/GenBank/DDBJ databases">
        <title>Genome variation in co-occurring toxic Cylindrospermopsis raciborskii strains determines phenotypic plasticity.</title>
        <authorList>
            <person name="Willis A."/>
            <person name="Woodhouse J."/>
            <person name="Ongley S."/>
            <person name="Jex A."/>
            <person name="Burford M."/>
            <person name="Neilan B."/>
        </authorList>
    </citation>
    <scope>NUCLEOTIDE SEQUENCE [LARGE SCALE GENOMIC DNA]</scope>
    <source>
        <strain evidence="1 2">C07</strain>
    </source>
</reference>
<evidence type="ECO:0000313" key="1">
    <source>
        <dbReference type="EMBL" id="PNJ99917.1"/>
    </source>
</evidence>
<dbReference type="Proteomes" id="UP000236284">
    <property type="component" value="Unassembled WGS sequence"/>
</dbReference>
<protein>
    <submittedName>
        <fullName evidence="1">Uncharacterized protein</fullName>
    </submittedName>
</protein>
<proteinExistence type="predicted"/>
<name>A0ABX4WNC5_9CYAN</name>
<dbReference type="EMBL" id="NJHS01000023">
    <property type="protein sequence ID" value="PNJ99917.1"/>
    <property type="molecule type" value="Genomic_DNA"/>
</dbReference>
<sequence>MIYSSFVFKNHFMVLGMEGLAVTHGGVGFHTSTQPTFILYLIYLIPTTQLSLCRDLNAAINIKARGTHALKAQSMSS</sequence>
<accession>A0ABX4WNC5</accession>
<comment type="caution">
    <text evidence="1">The sequence shown here is derived from an EMBL/GenBank/DDBJ whole genome shotgun (WGS) entry which is preliminary data.</text>
</comment>
<gene>
    <name evidence="1" type="ORF">CEP15_05545</name>
</gene>